<comment type="caution">
    <text evidence="1">The sequence shown here is derived from an EMBL/GenBank/DDBJ whole genome shotgun (WGS) entry which is preliminary data.</text>
</comment>
<dbReference type="EMBL" id="JACBAZ010000008">
    <property type="protein sequence ID" value="NWK57183.1"/>
    <property type="molecule type" value="Genomic_DNA"/>
</dbReference>
<proteinExistence type="predicted"/>
<dbReference type="Proteomes" id="UP000557872">
    <property type="component" value="Unassembled WGS sequence"/>
</dbReference>
<reference evidence="1 2" key="1">
    <citation type="submission" date="2020-07" db="EMBL/GenBank/DDBJ databases">
        <title>Roseicoccus Jingziensis gen. nov., sp. nov., isolated from coastal seawater.</title>
        <authorList>
            <person name="Feng X."/>
        </authorList>
    </citation>
    <scope>NUCLEOTIDE SEQUENCE [LARGE SCALE GENOMIC DNA]</scope>
    <source>
        <strain evidence="1 2">N1E253</strain>
    </source>
</reference>
<keyword evidence="2" id="KW-1185">Reference proteome</keyword>
<name>A0A851GI33_9BACT</name>
<dbReference type="InterPro" id="IPR018741">
    <property type="entry name" value="DUF2288"/>
</dbReference>
<accession>A0A851GI33</accession>
<dbReference type="AlphaFoldDB" id="A0A851GI33"/>
<organism evidence="1 2">
    <name type="scientific">Oceaniferula marina</name>
    <dbReference type="NCBI Taxonomy" id="2748318"/>
    <lineage>
        <taxon>Bacteria</taxon>
        <taxon>Pseudomonadati</taxon>
        <taxon>Verrucomicrobiota</taxon>
        <taxon>Verrucomicrobiia</taxon>
        <taxon>Verrucomicrobiales</taxon>
        <taxon>Verrucomicrobiaceae</taxon>
        <taxon>Oceaniferula</taxon>
    </lineage>
</organism>
<evidence type="ECO:0000313" key="1">
    <source>
        <dbReference type="EMBL" id="NWK57183.1"/>
    </source>
</evidence>
<gene>
    <name evidence="1" type="ORF">HW115_16290</name>
</gene>
<sequence length="106" mass="11967">MNYGILGDDKQSTPERLEKYTGTVDWEYLQPHFDSGALIYVDPSLSLTEVGQALADDNKAAVETWLKSGDLVKPSELHVEWWKKNPETFNALVVSPFVLMQPVQKT</sequence>
<evidence type="ECO:0000313" key="2">
    <source>
        <dbReference type="Proteomes" id="UP000557872"/>
    </source>
</evidence>
<protein>
    <submittedName>
        <fullName evidence="1">DUF2288 domain-containing protein</fullName>
    </submittedName>
</protein>
<dbReference type="Pfam" id="PF10052">
    <property type="entry name" value="DUF2288"/>
    <property type="match status" value="1"/>
</dbReference>